<reference evidence="1 2" key="1">
    <citation type="submission" date="2024-02" db="EMBL/GenBank/DDBJ databases">
        <title>Chromosome-level genome assembly of the Eurasian Minnow (Phoxinus phoxinus).</title>
        <authorList>
            <person name="Oriowo T.O."/>
            <person name="Martin S."/>
            <person name="Stange M."/>
            <person name="Chrysostomakis Y."/>
            <person name="Brown T."/>
            <person name="Winkler S."/>
            <person name="Kukowka S."/>
            <person name="Myers E.W."/>
            <person name="Bohne A."/>
        </authorList>
    </citation>
    <scope>NUCLEOTIDE SEQUENCE [LARGE SCALE GENOMIC DNA]</scope>
    <source>
        <strain evidence="1">ZFMK-TIS-60720</strain>
        <tissue evidence="1">Whole Organism</tissue>
    </source>
</reference>
<gene>
    <name evidence="1" type="ORF">R3I93_009893</name>
</gene>
<dbReference type="InterPro" id="IPR038513">
    <property type="entry name" value="FAIM1_dom_sf"/>
</dbReference>
<dbReference type="FunFam" id="2.40.128.180:FF:000001">
    <property type="entry name" value="Fas apoptotic inhibitory molecule 1"/>
    <property type="match status" value="1"/>
</dbReference>
<comment type="caution">
    <text evidence="1">The sequence shown here is derived from an EMBL/GenBank/DDBJ whole genome shotgun (WGS) entry which is preliminary data.</text>
</comment>
<sequence length="180" mass="20351">MSVDIVGTWDVSLSDGFYRIEFEHGTTTGKRVISINGKEVLRRDWLFKLVGKETFPVGSTDTKATIHIEAVTGFSYEYTLEINGKSLKTFLDNRSKISKTWVLKLDDADYRIVLEKDTMDVWCNGQKMETMGEFTENGTETHFAVGNRECCIKATTSGRKRNGIVHSLLVDGIRIEEAIE</sequence>
<dbReference type="Proteomes" id="UP001364617">
    <property type="component" value="Unassembled WGS sequence"/>
</dbReference>
<evidence type="ECO:0000313" key="1">
    <source>
        <dbReference type="EMBL" id="KAK7155084.1"/>
    </source>
</evidence>
<accession>A0AAN9CZ06</accession>
<name>A0AAN9CZ06_9TELE</name>
<dbReference type="AlphaFoldDB" id="A0AAN9CZ06"/>
<organism evidence="1 2">
    <name type="scientific">Phoxinus phoxinus</name>
    <name type="common">Eurasian minnow</name>
    <dbReference type="NCBI Taxonomy" id="58324"/>
    <lineage>
        <taxon>Eukaryota</taxon>
        <taxon>Metazoa</taxon>
        <taxon>Chordata</taxon>
        <taxon>Craniata</taxon>
        <taxon>Vertebrata</taxon>
        <taxon>Euteleostomi</taxon>
        <taxon>Actinopterygii</taxon>
        <taxon>Neopterygii</taxon>
        <taxon>Teleostei</taxon>
        <taxon>Ostariophysi</taxon>
        <taxon>Cypriniformes</taxon>
        <taxon>Leuciscidae</taxon>
        <taxon>Phoxininae</taxon>
        <taxon>Phoxinus</taxon>
    </lineage>
</organism>
<evidence type="ECO:0008006" key="3">
    <source>
        <dbReference type="Google" id="ProtNLM"/>
    </source>
</evidence>
<keyword evidence="2" id="KW-1185">Reference proteome</keyword>
<dbReference type="GO" id="GO:1902042">
    <property type="term" value="P:negative regulation of extrinsic apoptotic signaling pathway via death domain receptors"/>
    <property type="evidence" value="ECO:0007669"/>
    <property type="project" value="TreeGrafter"/>
</dbReference>
<dbReference type="EMBL" id="JAYKXH010000010">
    <property type="protein sequence ID" value="KAK7155084.1"/>
    <property type="molecule type" value="Genomic_DNA"/>
</dbReference>
<dbReference type="PANTHER" id="PTHR13088:SF3">
    <property type="entry name" value="FAS APOPTOTIC INHIBITORY MOLECULE 1"/>
    <property type="match status" value="1"/>
</dbReference>
<dbReference type="Gene3D" id="2.40.128.180">
    <property type="match status" value="2"/>
</dbReference>
<dbReference type="PANTHER" id="PTHR13088">
    <property type="entry name" value="FAS APOPTOTIC INHIBITORY MOLECULE FAIM"/>
    <property type="match status" value="1"/>
</dbReference>
<proteinExistence type="predicted"/>
<protein>
    <recommendedName>
        <fullName evidence="3">Fas apoptotic inhibitory molecule</fullName>
    </recommendedName>
</protein>
<dbReference type="InterPro" id="IPR010695">
    <property type="entry name" value="FAIM1"/>
</dbReference>
<dbReference type="Pfam" id="PF06905">
    <property type="entry name" value="FAIM1"/>
    <property type="match status" value="1"/>
</dbReference>
<evidence type="ECO:0000313" key="2">
    <source>
        <dbReference type="Proteomes" id="UP001364617"/>
    </source>
</evidence>